<proteinExistence type="predicted"/>
<feature type="domain" description="RasGAP protein C-terminal" evidence="2">
    <location>
        <begin position="57"/>
        <end position="179"/>
    </location>
</feature>
<dbReference type="SUPFAM" id="SSF143885">
    <property type="entry name" value="RGC domain-like"/>
    <property type="match status" value="1"/>
</dbReference>
<evidence type="ECO:0000256" key="1">
    <source>
        <dbReference type="SAM" id="MobiDB-lite"/>
    </source>
</evidence>
<dbReference type="Pfam" id="PF03836">
    <property type="entry name" value="RasGAP_C"/>
    <property type="match status" value="1"/>
</dbReference>
<evidence type="ECO:0000259" key="2">
    <source>
        <dbReference type="Pfam" id="PF03836"/>
    </source>
</evidence>
<accession>A0ABX0SEJ2</accession>
<comment type="caution">
    <text evidence="3">The sequence shown here is derived from an EMBL/GenBank/DDBJ whole genome shotgun (WGS) entry which is preliminary data.</text>
</comment>
<evidence type="ECO:0000313" key="4">
    <source>
        <dbReference type="Proteomes" id="UP001165941"/>
    </source>
</evidence>
<reference evidence="3" key="1">
    <citation type="submission" date="2018-05" db="EMBL/GenBank/DDBJ databases">
        <authorList>
            <person name="Pedro S.L.S."/>
            <person name="Freitas R.C."/>
            <person name="Barreto A.S."/>
            <person name="Lima A.O.S."/>
        </authorList>
    </citation>
    <scope>NUCLEOTIDE SEQUENCE</scope>
    <source>
        <strain evidence="3">BP203</strain>
        <tissue evidence="3">Muscle</tissue>
    </source>
</reference>
<gene>
    <name evidence="3" type="ORF">BU61_11011</name>
</gene>
<organism evidence="3 4">
    <name type="scientific">Pontoporia blainvillei</name>
    <name type="common">Franciscana</name>
    <name type="synonym">Delphinus blainvillei</name>
    <dbReference type="NCBI Taxonomy" id="48723"/>
    <lineage>
        <taxon>Eukaryota</taxon>
        <taxon>Metazoa</taxon>
        <taxon>Chordata</taxon>
        <taxon>Craniata</taxon>
        <taxon>Vertebrata</taxon>
        <taxon>Euteleostomi</taxon>
        <taxon>Mammalia</taxon>
        <taxon>Eutheria</taxon>
        <taxon>Laurasiatheria</taxon>
        <taxon>Artiodactyla</taxon>
        <taxon>Whippomorpha</taxon>
        <taxon>Cetacea</taxon>
        <taxon>Odontoceti</taxon>
        <taxon>Pontoporiidae</taxon>
        <taxon>Pontoporia</taxon>
    </lineage>
</organism>
<dbReference type="Proteomes" id="UP001165941">
    <property type="component" value="Unassembled WGS sequence"/>
</dbReference>
<evidence type="ECO:0000313" key="3">
    <source>
        <dbReference type="EMBL" id="NIG61796.1"/>
    </source>
</evidence>
<dbReference type="PANTHER" id="PTHR14149:SF10">
    <property type="entry name" value="RAS GTPASE-ACTIVATING-LIKE PROTEIN IQGAP3"/>
    <property type="match status" value="1"/>
</dbReference>
<sequence length="251" mass="28785">MQFHSGDSLKETLSLSASREQEAAHKRLMCQRQACEAQTPVSLRRHRSLTAHSLLPLEEKQRRVLRNLRRLEGLALVSASDGYQGLVDELAKDIRNQRRHRQRRKAELVKLQATFQALSTKATFYEEQGDYYSQYIRACLDHLAPSSKSSGKGKKQPSLHYTAAQLLEKGVLVEIEDLPTSHFRNVIFDITPGDEAGKFEVNAKFLGVDMEQFQLHYQLQYEGVAVMKLFNKAKVNVNLLIFLLNKKFLRK</sequence>
<keyword evidence="4" id="KW-1185">Reference proteome</keyword>
<feature type="region of interest" description="Disordered" evidence="1">
    <location>
        <begin position="1"/>
        <end position="20"/>
    </location>
</feature>
<protein>
    <submittedName>
        <fullName evidence="3">Ras GTPase-activating-like protein IQGAP3</fullName>
    </submittedName>
</protein>
<dbReference type="PANTHER" id="PTHR14149">
    <property type="entry name" value="RAS GTPASE-ACTIVATING PROTEIN WITH IQ MOTIF"/>
    <property type="match status" value="1"/>
</dbReference>
<dbReference type="InterPro" id="IPR000593">
    <property type="entry name" value="RasGAP_C"/>
</dbReference>
<dbReference type="EMBL" id="PGGH01363334">
    <property type="protein sequence ID" value="NIG61796.1"/>
    <property type="molecule type" value="Genomic_DNA"/>
</dbReference>
<name>A0ABX0SEJ2_PONBL</name>